<dbReference type="GO" id="GO:0051296">
    <property type="term" value="P:establishment of meiotic spindle orientation"/>
    <property type="evidence" value="ECO:0007669"/>
    <property type="project" value="EnsemblMetazoa"/>
</dbReference>
<name>B4GXH5_DROPE</name>
<sequence length="102" mass="12120">MSQELITQHEAIEDLQQTEEMVVEFHRSVNATLETFLNESKTLYTQTNYVNYDQEDYCKRGELMFAQLMDIATQCRDMMAEYRIKLAKEEMLSCKYSPNSQR</sequence>
<dbReference type="GO" id="GO:1905515">
    <property type="term" value="P:non-motile cilium assembly"/>
    <property type="evidence" value="ECO:0007669"/>
    <property type="project" value="EnsemblMetazoa"/>
</dbReference>
<dbReference type="GO" id="GO:0090619">
    <property type="term" value="C:meiotic spindle pole"/>
    <property type="evidence" value="ECO:0007669"/>
    <property type="project" value="EnsemblMetazoa"/>
</dbReference>
<dbReference type="eggNOG" id="KOG0246">
    <property type="taxonomic scope" value="Eukaryota"/>
</dbReference>
<dbReference type="EMBL" id="CH479196">
    <property type="protein sequence ID" value="EDW27452.1"/>
    <property type="molecule type" value="Genomic_DNA"/>
</dbReference>
<dbReference type="OrthoDB" id="3176171at2759"/>
<dbReference type="GO" id="GO:0007057">
    <property type="term" value="P:spindle assembly involved in female meiosis I"/>
    <property type="evidence" value="ECO:0007669"/>
    <property type="project" value="EnsemblMetazoa"/>
</dbReference>
<dbReference type="GO" id="GO:0005813">
    <property type="term" value="C:centrosome"/>
    <property type="evidence" value="ECO:0007669"/>
    <property type="project" value="EnsemblMetazoa"/>
</dbReference>
<protein>
    <submittedName>
        <fullName evidence="1">GL20259</fullName>
    </submittedName>
</protein>
<dbReference type="GO" id="GO:0070462">
    <property type="term" value="P:plus-end specific microtubule depolymerization"/>
    <property type="evidence" value="ECO:0007669"/>
    <property type="project" value="EnsemblMetazoa"/>
</dbReference>
<dbReference type="GO" id="GO:0097431">
    <property type="term" value="C:mitotic spindle pole"/>
    <property type="evidence" value="ECO:0007669"/>
    <property type="project" value="EnsemblMetazoa"/>
</dbReference>
<reference evidence="1 2" key="1">
    <citation type="journal article" date="2007" name="Nature">
        <title>Evolution of genes and genomes on the Drosophila phylogeny.</title>
        <authorList>
            <consortium name="Drosophila 12 Genomes Consortium"/>
            <person name="Clark A.G."/>
            <person name="Eisen M.B."/>
            <person name="Smith D.R."/>
            <person name="Bergman C.M."/>
            <person name="Oliver B."/>
            <person name="Markow T.A."/>
            <person name="Kaufman T.C."/>
            <person name="Kellis M."/>
            <person name="Gelbart W."/>
            <person name="Iyer V.N."/>
            <person name="Pollard D.A."/>
            <person name="Sackton T.B."/>
            <person name="Larracuente A.M."/>
            <person name="Singh N.D."/>
            <person name="Abad J.P."/>
            <person name="Abt D.N."/>
            <person name="Adryan B."/>
            <person name="Aguade M."/>
            <person name="Akashi H."/>
            <person name="Anderson W.W."/>
            <person name="Aquadro C.F."/>
            <person name="Ardell D.H."/>
            <person name="Arguello R."/>
            <person name="Artieri C.G."/>
            <person name="Barbash D.A."/>
            <person name="Barker D."/>
            <person name="Barsanti P."/>
            <person name="Batterham P."/>
            <person name="Batzoglou S."/>
            <person name="Begun D."/>
            <person name="Bhutkar A."/>
            <person name="Blanco E."/>
            <person name="Bosak S.A."/>
            <person name="Bradley R.K."/>
            <person name="Brand A.D."/>
            <person name="Brent M.R."/>
            <person name="Brooks A.N."/>
            <person name="Brown R.H."/>
            <person name="Butlin R.K."/>
            <person name="Caggese C."/>
            <person name="Calvi B.R."/>
            <person name="Bernardo de Carvalho A."/>
            <person name="Caspi A."/>
            <person name="Castrezana S."/>
            <person name="Celniker S.E."/>
            <person name="Chang J.L."/>
            <person name="Chapple C."/>
            <person name="Chatterji S."/>
            <person name="Chinwalla A."/>
            <person name="Civetta A."/>
            <person name="Clifton S.W."/>
            <person name="Comeron J.M."/>
            <person name="Costello J.C."/>
            <person name="Coyne J.A."/>
            <person name="Daub J."/>
            <person name="David R.G."/>
            <person name="Delcher A.L."/>
            <person name="Delehaunty K."/>
            <person name="Do C.B."/>
            <person name="Ebling H."/>
            <person name="Edwards K."/>
            <person name="Eickbush T."/>
            <person name="Evans J.D."/>
            <person name="Filipski A."/>
            <person name="Findeiss S."/>
            <person name="Freyhult E."/>
            <person name="Fulton L."/>
            <person name="Fulton R."/>
            <person name="Garcia A.C."/>
            <person name="Gardiner A."/>
            <person name="Garfield D.A."/>
            <person name="Garvin B.E."/>
            <person name="Gibson G."/>
            <person name="Gilbert D."/>
            <person name="Gnerre S."/>
            <person name="Godfrey J."/>
            <person name="Good R."/>
            <person name="Gotea V."/>
            <person name="Gravely B."/>
            <person name="Greenberg A.J."/>
            <person name="Griffiths-Jones S."/>
            <person name="Gross S."/>
            <person name="Guigo R."/>
            <person name="Gustafson E.A."/>
            <person name="Haerty W."/>
            <person name="Hahn M.W."/>
            <person name="Halligan D.L."/>
            <person name="Halpern A.L."/>
            <person name="Halter G.M."/>
            <person name="Han M.V."/>
            <person name="Heger A."/>
            <person name="Hillier L."/>
            <person name="Hinrichs A.S."/>
            <person name="Holmes I."/>
            <person name="Hoskins R.A."/>
            <person name="Hubisz M.J."/>
            <person name="Hultmark D."/>
            <person name="Huntley M.A."/>
            <person name="Jaffe D.B."/>
            <person name="Jagadeeshan S."/>
            <person name="Jeck W.R."/>
            <person name="Johnson J."/>
            <person name="Jones C.D."/>
            <person name="Jordan W.C."/>
            <person name="Karpen G.H."/>
            <person name="Kataoka E."/>
            <person name="Keightley P.D."/>
            <person name="Kheradpour P."/>
            <person name="Kirkness E.F."/>
            <person name="Koerich L.B."/>
            <person name="Kristiansen K."/>
            <person name="Kudrna D."/>
            <person name="Kulathinal R.J."/>
            <person name="Kumar S."/>
            <person name="Kwok R."/>
            <person name="Lander E."/>
            <person name="Langley C.H."/>
            <person name="Lapoint R."/>
            <person name="Lazzaro B.P."/>
            <person name="Lee S.J."/>
            <person name="Levesque L."/>
            <person name="Li R."/>
            <person name="Lin C.F."/>
            <person name="Lin M.F."/>
            <person name="Lindblad-Toh K."/>
            <person name="Llopart A."/>
            <person name="Long M."/>
            <person name="Low L."/>
            <person name="Lozovsky E."/>
            <person name="Lu J."/>
            <person name="Luo M."/>
            <person name="Machado C.A."/>
            <person name="Makalowski W."/>
            <person name="Marzo M."/>
            <person name="Matsuda M."/>
            <person name="Matzkin L."/>
            <person name="McAllister B."/>
            <person name="McBride C.S."/>
            <person name="McKernan B."/>
            <person name="McKernan K."/>
            <person name="Mendez-Lago M."/>
            <person name="Minx P."/>
            <person name="Mollenhauer M.U."/>
            <person name="Montooth K."/>
            <person name="Mount S.M."/>
            <person name="Mu X."/>
            <person name="Myers E."/>
            <person name="Negre B."/>
            <person name="Newfeld S."/>
            <person name="Nielsen R."/>
            <person name="Noor M.A."/>
            <person name="O'Grady P."/>
            <person name="Pachter L."/>
            <person name="Papaceit M."/>
            <person name="Parisi M.J."/>
            <person name="Parisi M."/>
            <person name="Parts L."/>
            <person name="Pedersen J.S."/>
            <person name="Pesole G."/>
            <person name="Phillippy A.M."/>
            <person name="Ponting C.P."/>
            <person name="Pop M."/>
            <person name="Porcelli D."/>
            <person name="Powell J.R."/>
            <person name="Prohaska S."/>
            <person name="Pruitt K."/>
            <person name="Puig M."/>
            <person name="Quesneville H."/>
            <person name="Ram K.R."/>
            <person name="Rand D."/>
            <person name="Rasmussen M.D."/>
            <person name="Reed L.K."/>
            <person name="Reenan R."/>
            <person name="Reily A."/>
            <person name="Remington K.A."/>
            <person name="Rieger T.T."/>
            <person name="Ritchie M.G."/>
            <person name="Robin C."/>
            <person name="Rogers Y.H."/>
            <person name="Rohde C."/>
            <person name="Rozas J."/>
            <person name="Rubenfield M.J."/>
            <person name="Ruiz A."/>
            <person name="Russo S."/>
            <person name="Salzberg S.L."/>
            <person name="Sanchez-Gracia A."/>
            <person name="Saranga D.J."/>
            <person name="Sato H."/>
            <person name="Schaeffer S.W."/>
            <person name="Schatz M.C."/>
            <person name="Schlenke T."/>
            <person name="Schwartz R."/>
            <person name="Segarra C."/>
            <person name="Singh R.S."/>
            <person name="Sirot L."/>
            <person name="Sirota M."/>
            <person name="Sisneros N.B."/>
            <person name="Smith C.D."/>
            <person name="Smith T.F."/>
            <person name="Spieth J."/>
            <person name="Stage D.E."/>
            <person name="Stark A."/>
            <person name="Stephan W."/>
            <person name="Strausberg R.L."/>
            <person name="Strempel S."/>
            <person name="Sturgill D."/>
            <person name="Sutton G."/>
            <person name="Sutton G.G."/>
            <person name="Tao W."/>
            <person name="Teichmann S."/>
            <person name="Tobari Y.N."/>
            <person name="Tomimura Y."/>
            <person name="Tsolas J.M."/>
            <person name="Valente V.L."/>
            <person name="Venter E."/>
            <person name="Venter J.C."/>
            <person name="Vicario S."/>
            <person name="Vieira F.G."/>
            <person name="Vilella A.J."/>
            <person name="Villasante A."/>
            <person name="Walenz B."/>
            <person name="Wang J."/>
            <person name="Wasserman M."/>
            <person name="Watts T."/>
            <person name="Wilson D."/>
            <person name="Wilson R.K."/>
            <person name="Wing R.A."/>
            <person name="Wolfner M.F."/>
            <person name="Wong A."/>
            <person name="Wong G.K."/>
            <person name="Wu C.I."/>
            <person name="Wu G."/>
            <person name="Yamamoto D."/>
            <person name="Yang H.P."/>
            <person name="Yang S.P."/>
            <person name="Yorke J.A."/>
            <person name="Yoshida K."/>
            <person name="Zdobnov E."/>
            <person name="Zhang P."/>
            <person name="Zhang Y."/>
            <person name="Zimin A.V."/>
            <person name="Baldwin J."/>
            <person name="Abdouelleil A."/>
            <person name="Abdulkadir J."/>
            <person name="Abebe A."/>
            <person name="Abera B."/>
            <person name="Abreu J."/>
            <person name="Acer S.C."/>
            <person name="Aftuck L."/>
            <person name="Alexander A."/>
            <person name="An P."/>
            <person name="Anderson E."/>
            <person name="Anderson S."/>
            <person name="Arachi H."/>
            <person name="Azer M."/>
            <person name="Bachantsang P."/>
            <person name="Barry A."/>
            <person name="Bayul T."/>
            <person name="Berlin A."/>
            <person name="Bessette D."/>
            <person name="Bloom T."/>
            <person name="Blye J."/>
            <person name="Boguslavskiy L."/>
            <person name="Bonnet C."/>
            <person name="Boukhgalter B."/>
            <person name="Bourzgui I."/>
            <person name="Brown A."/>
            <person name="Cahill P."/>
            <person name="Channer S."/>
            <person name="Cheshatsang Y."/>
            <person name="Chuda L."/>
            <person name="Citroen M."/>
            <person name="Collymore A."/>
            <person name="Cooke P."/>
            <person name="Costello M."/>
            <person name="D'Aco K."/>
            <person name="Daza R."/>
            <person name="De Haan G."/>
            <person name="DeGray S."/>
            <person name="DeMaso C."/>
            <person name="Dhargay N."/>
            <person name="Dooley K."/>
            <person name="Dooley E."/>
            <person name="Doricent M."/>
            <person name="Dorje P."/>
            <person name="Dorjee K."/>
            <person name="Dupes A."/>
            <person name="Elong R."/>
            <person name="Falk J."/>
            <person name="Farina A."/>
            <person name="Faro S."/>
            <person name="Ferguson D."/>
            <person name="Fisher S."/>
            <person name="Foley C.D."/>
            <person name="Franke A."/>
            <person name="Friedrich D."/>
            <person name="Gadbois L."/>
            <person name="Gearin G."/>
            <person name="Gearin C.R."/>
            <person name="Giannoukos G."/>
            <person name="Goode T."/>
            <person name="Graham J."/>
            <person name="Grandbois E."/>
            <person name="Grewal S."/>
            <person name="Gyaltsen K."/>
            <person name="Hafez N."/>
            <person name="Hagos B."/>
            <person name="Hall J."/>
            <person name="Henson C."/>
            <person name="Hollinger A."/>
            <person name="Honan T."/>
            <person name="Huard M.D."/>
            <person name="Hughes L."/>
            <person name="Hurhula B."/>
            <person name="Husby M.E."/>
            <person name="Kamat A."/>
            <person name="Kanga B."/>
            <person name="Kashin S."/>
            <person name="Khazanovich D."/>
            <person name="Kisner P."/>
            <person name="Lance K."/>
            <person name="Lara M."/>
            <person name="Lee W."/>
            <person name="Lennon N."/>
            <person name="Letendre F."/>
            <person name="LeVine R."/>
            <person name="Lipovsky A."/>
            <person name="Liu X."/>
            <person name="Liu J."/>
            <person name="Liu S."/>
            <person name="Lokyitsang T."/>
            <person name="Lokyitsang Y."/>
            <person name="Lubonja R."/>
            <person name="Lui A."/>
            <person name="MacDonald P."/>
            <person name="Magnisalis V."/>
            <person name="Maru K."/>
            <person name="Matthews C."/>
            <person name="McCusker W."/>
            <person name="McDonough S."/>
            <person name="Mehta T."/>
            <person name="Meldrim J."/>
            <person name="Meneus L."/>
            <person name="Mihai O."/>
            <person name="Mihalev A."/>
            <person name="Mihova T."/>
            <person name="Mittelman R."/>
            <person name="Mlenga V."/>
            <person name="Montmayeur A."/>
            <person name="Mulrain L."/>
            <person name="Navidi A."/>
            <person name="Naylor J."/>
            <person name="Negash T."/>
            <person name="Nguyen T."/>
            <person name="Nguyen N."/>
            <person name="Nicol R."/>
            <person name="Norbu C."/>
            <person name="Norbu N."/>
            <person name="Novod N."/>
            <person name="O'Neill B."/>
            <person name="Osman S."/>
            <person name="Markiewicz E."/>
            <person name="Oyono O.L."/>
            <person name="Patti C."/>
            <person name="Phunkhang P."/>
            <person name="Pierre F."/>
            <person name="Priest M."/>
            <person name="Raghuraman S."/>
            <person name="Rege F."/>
            <person name="Reyes R."/>
            <person name="Rise C."/>
            <person name="Rogov P."/>
            <person name="Ross K."/>
            <person name="Ryan E."/>
            <person name="Settipalli S."/>
            <person name="Shea T."/>
            <person name="Sherpa N."/>
            <person name="Shi L."/>
            <person name="Shih D."/>
            <person name="Sparrow T."/>
            <person name="Spaulding J."/>
            <person name="Stalker J."/>
            <person name="Stange-Thomann N."/>
            <person name="Stavropoulos S."/>
            <person name="Stone C."/>
            <person name="Strader C."/>
            <person name="Tesfaye S."/>
            <person name="Thomson T."/>
            <person name="Thoulutsang Y."/>
            <person name="Thoulutsang D."/>
            <person name="Topham K."/>
            <person name="Topping I."/>
            <person name="Tsamla T."/>
            <person name="Vassiliev H."/>
            <person name="Vo A."/>
            <person name="Wangchuk T."/>
            <person name="Wangdi T."/>
            <person name="Weiand M."/>
            <person name="Wilkinson J."/>
            <person name="Wilson A."/>
            <person name="Yadav S."/>
            <person name="Young G."/>
            <person name="Yu Q."/>
            <person name="Zembek L."/>
            <person name="Zhong D."/>
            <person name="Zimmer A."/>
            <person name="Zwirko Z."/>
            <person name="Jaffe D.B."/>
            <person name="Alvarez P."/>
            <person name="Brockman W."/>
            <person name="Butler J."/>
            <person name="Chin C."/>
            <person name="Gnerre S."/>
            <person name="Grabherr M."/>
            <person name="Kleber M."/>
            <person name="Mauceli E."/>
            <person name="MacCallum I."/>
        </authorList>
    </citation>
    <scope>NUCLEOTIDE SEQUENCE [LARGE SCALE GENOMIC DNA]</scope>
    <source>
        <strain evidence="2">MSH-3 / Tucson 14011-0111.49</strain>
    </source>
</reference>
<dbReference type="GO" id="GO:0045167">
    <property type="term" value="P:asymmetric protein localization involved in cell fate determination"/>
    <property type="evidence" value="ECO:0007669"/>
    <property type="project" value="EnsemblMetazoa"/>
</dbReference>
<dbReference type="HOGENOM" id="CLU_179539_0_0_1"/>
<dbReference type="GO" id="GO:0051298">
    <property type="term" value="P:centrosome duplication"/>
    <property type="evidence" value="ECO:0007669"/>
    <property type="project" value="EnsemblMetazoa"/>
</dbReference>
<dbReference type="STRING" id="7234.B4GXH5"/>
<accession>B4GXH5</accession>
<proteinExistence type="predicted"/>
<evidence type="ECO:0000313" key="2">
    <source>
        <dbReference type="Proteomes" id="UP000008744"/>
    </source>
</evidence>
<organism evidence="2">
    <name type="scientific">Drosophila persimilis</name>
    <name type="common">Fruit fly</name>
    <dbReference type="NCBI Taxonomy" id="7234"/>
    <lineage>
        <taxon>Eukaryota</taxon>
        <taxon>Metazoa</taxon>
        <taxon>Ecdysozoa</taxon>
        <taxon>Arthropoda</taxon>
        <taxon>Hexapoda</taxon>
        <taxon>Insecta</taxon>
        <taxon>Pterygota</taxon>
        <taxon>Neoptera</taxon>
        <taxon>Endopterygota</taxon>
        <taxon>Diptera</taxon>
        <taxon>Brachycera</taxon>
        <taxon>Muscomorpha</taxon>
        <taxon>Ephydroidea</taxon>
        <taxon>Drosophilidae</taxon>
        <taxon>Drosophila</taxon>
        <taxon>Sophophora</taxon>
    </lineage>
</organism>
<evidence type="ECO:0000313" key="1">
    <source>
        <dbReference type="EMBL" id="EDW27452.1"/>
    </source>
</evidence>
<dbReference type="GO" id="GO:0055028">
    <property type="term" value="C:cortical microtubule"/>
    <property type="evidence" value="ECO:0007669"/>
    <property type="project" value="EnsemblMetazoa"/>
</dbReference>
<dbReference type="GO" id="GO:0000775">
    <property type="term" value="C:chromosome, centromeric region"/>
    <property type="evidence" value="ECO:0007669"/>
    <property type="project" value="EnsemblMetazoa"/>
</dbReference>
<dbReference type="Proteomes" id="UP000008744">
    <property type="component" value="Unassembled WGS sequence"/>
</dbReference>
<dbReference type="GO" id="GO:0098534">
    <property type="term" value="P:centriole assembly"/>
    <property type="evidence" value="ECO:0007669"/>
    <property type="project" value="EnsemblMetazoa"/>
</dbReference>
<dbReference type="GO" id="GO:0005828">
    <property type="term" value="C:kinetochore microtubule"/>
    <property type="evidence" value="ECO:0007669"/>
    <property type="project" value="EnsemblMetazoa"/>
</dbReference>
<gene>
    <name evidence="1" type="primary">Dper\GL20259</name>
    <name evidence="1" type="ORF">Dper_GL20259</name>
</gene>
<keyword evidence="2" id="KW-1185">Reference proteome</keyword>
<dbReference type="GO" id="GO:0008574">
    <property type="term" value="F:plus-end-directed microtubule motor activity"/>
    <property type="evidence" value="ECO:0007669"/>
    <property type="project" value="EnsemblMetazoa"/>
</dbReference>
<dbReference type="GO" id="GO:0061867">
    <property type="term" value="P:establishment of mitotic spindle asymmetry"/>
    <property type="evidence" value="ECO:0007669"/>
    <property type="project" value="EnsemblMetazoa"/>
</dbReference>
<dbReference type="GO" id="GO:0061673">
    <property type="term" value="C:mitotic spindle astral microtubule"/>
    <property type="evidence" value="ECO:0007669"/>
    <property type="project" value="EnsemblMetazoa"/>
</dbReference>
<dbReference type="OMA" id="FMEKSIQ"/>
<dbReference type="AlphaFoldDB" id="B4GXH5"/>